<name>A0A016VU27_9BILA</name>
<dbReference type="STRING" id="53326.A0A016VU27"/>
<feature type="transmembrane region" description="Helical" evidence="1">
    <location>
        <begin position="15"/>
        <end position="34"/>
    </location>
</feature>
<evidence type="ECO:0000256" key="1">
    <source>
        <dbReference type="SAM" id="Phobius"/>
    </source>
</evidence>
<sequence length="227" mass="26042">MVALVATDLNSSKSGVVLGFYCCSCMISLVLLANRLLNLRNKPLMHKIFGNNRTYAVLLIPLSYTTCFCLFTYPVIFNSDHSGWFFYTFAPHHDPRNYYNYPHVVNNVFILAAVCSLSLFYYRSVARFSDIGSGLSTWEQKSLFIQCAIIWCVNTAMSLTHIYIQFFHKPSYIVLIGHVGWQLGHGENLFPAVAYLFFNSTIQREVLLLFVRDKRRALDQSNVITTF</sequence>
<dbReference type="AlphaFoldDB" id="A0A016VU27"/>
<dbReference type="SUPFAM" id="SSF81321">
    <property type="entry name" value="Family A G protein-coupled receptor-like"/>
    <property type="match status" value="1"/>
</dbReference>
<dbReference type="PANTHER" id="PTHR23021:SF11">
    <property type="entry name" value="SERPENTINE RECEPTOR, CLASS T"/>
    <property type="match status" value="1"/>
</dbReference>
<dbReference type="InterPro" id="IPR019425">
    <property type="entry name" value="7TM_GPCR_serpentine_rcpt_Srt"/>
</dbReference>
<feature type="transmembrane region" description="Helical" evidence="1">
    <location>
        <begin position="104"/>
        <end position="122"/>
    </location>
</feature>
<protein>
    <recommendedName>
        <fullName evidence="4">7TM GPCR serpentine receptor class x (Srx) domain-containing protein</fullName>
    </recommendedName>
</protein>
<dbReference type="EMBL" id="JARK01001340">
    <property type="protein sequence ID" value="EYC30915.1"/>
    <property type="molecule type" value="Genomic_DNA"/>
</dbReference>
<dbReference type="Pfam" id="PF10321">
    <property type="entry name" value="7TM_GPCR_Srt"/>
    <property type="match status" value="1"/>
</dbReference>
<organism evidence="2 3">
    <name type="scientific">Ancylostoma ceylanicum</name>
    <dbReference type="NCBI Taxonomy" id="53326"/>
    <lineage>
        <taxon>Eukaryota</taxon>
        <taxon>Metazoa</taxon>
        <taxon>Ecdysozoa</taxon>
        <taxon>Nematoda</taxon>
        <taxon>Chromadorea</taxon>
        <taxon>Rhabditida</taxon>
        <taxon>Rhabditina</taxon>
        <taxon>Rhabditomorpha</taxon>
        <taxon>Strongyloidea</taxon>
        <taxon>Ancylostomatidae</taxon>
        <taxon>Ancylostomatinae</taxon>
        <taxon>Ancylostoma</taxon>
    </lineage>
</organism>
<keyword evidence="1" id="KW-1133">Transmembrane helix</keyword>
<comment type="caution">
    <text evidence="2">The sequence shown here is derived from an EMBL/GenBank/DDBJ whole genome shotgun (WGS) entry which is preliminary data.</text>
</comment>
<dbReference type="Proteomes" id="UP000024635">
    <property type="component" value="Unassembled WGS sequence"/>
</dbReference>
<dbReference type="OrthoDB" id="5843372at2759"/>
<feature type="transmembrane region" description="Helical" evidence="1">
    <location>
        <begin position="143"/>
        <end position="164"/>
    </location>
</feature>
<keyword evidence="3" id="KW-1185">Reference proteome</keyword>
<evidence type="ECO:0000313" key="2">
    <source>
        <dbReference type="EMBL" id="EYC30915.1"/>
    </source>
</evidence>
<evidence type="ECO:0008006" key="4">
    <source>
        <dbReference type="Google" id="ProtNLM"/>
    </source>
</evidence>
<reference evidence="3" key="1">
    <citation type="journal article" date="2015" name="Nat. Genet.">
        <title>The genome and transcriptome of the zoonotic hookworm Ancylostoma ceylanicum identify infection-specific gene families.</title>
        <authorList>
            <person name="Schwarz E.M."/>
            <person name="Hu Y."/>
            <person name="Antoshechkin I."/>
            <person name="Miller M.M."/>
            <person name="Sternberg P.W."/>
            <person name="Aroian R.V."/>
        </authorList>
    </citation>
    <scope>NUCLEOTIDE SEQUENCE</scope>
    <source>
        <strain evidence="3">HY135</strain>
    </source>
</reference>
<feature type="transmembrane region" description="Helical" evidence="1">
    <location>
        <begin position="55"/>
        <end position="76"/>
    </location>
</feature>
<keyword evidence="1" id="KW-0472">Membrane</keyword>
<proteinExistence type="predicted"/>
<dbReference type="PANTHER" id="PTHR23021">
    <property type="entry name" value="SERPENTINE RECEPTOR, CLASS T"/>
    <property type="match status" value="1"/>
</dbReference>
<evidence type="ECO:0000313" key="3">
    <source>
        <dbReference type="Proteomes" id="UP000024635"/>
    </source>
</evidence>
<gene>
    <name evidence="2" type="primary">Acey_s0004.g1846</name>
    <name evidence="2" type="ORF">Y032_0004g1846</name>
</gene>
<accession>A0A016VU27</accession>
<keyword evidence="1" id="KW-0812">Transmembrane</keyword>
<feature type="transmembrane region" description="Helical" evidence="1">
    <location>
        <begin position="189"/>
        <end position="211"/>
    </location>
</feature>